<evidence type="ECO:0000313" key="11">
    <source>
        <dbReference type="Proteomes" id="UP000389128"/>
    </source>
</evidence>
<feature type="signal peptide" evidence="9">
    <location>
        <begin position="1"/>
        <end position="30"/>
    </location>
</feature>
<dbReference type="SUPFAM" id="SSF52317">
    <property type="entry name" value="Class I glutamine amidotransferase-like"/>
    <property type="match status" value="1"/>
</dbReference>
<protein>
    <recommendedName>
        <fullName evidence="5">Cyanophycinase</fullName>
        <ecNumber evidence="4">3.4.15.6</ecNumber>
    </recommendedName>
</protein>
<dbReference type="CDD" id="cd03145">
    <property type="entry name" value="GAT1_cyanophycinase"/>
    <property type="match status" value="1"/>
</dbReference>
<evidence type="ECO:0000256" key="4">
    <source>
        <dbReference type="ARBA" id="ARBA00013115"/>
    </source>
</evidence>
<keyword evidence="11" id="KW-1185">Reference proteome</keyword>
<organism evidence="10 11">
    <name type="scientific">Zoogloea oleivorans</name>
    <dbReference type="NCBI Taxonomy" id="1552750"/>
    <lineage>
        <taxon>Bacteria</taxon>
        <taxon>Pseudomonadati</taxon>
        <taxon>Pseudomonadota</taxon>
        <taxon>Betaproteobacteria</taxon>
        <taxon>Rhodocyclales</taxon>
        <taxon>Zoogloeaceae</taxon>
        <taxon>Zoogloea</taxon>
    </lineage>
</organism>
<evidence type="ECO:0000256" key="5">
    <source>
        <dbReference type="ARBA" id="ARBA00015719"/>
    </source>
</evidence>
<dbReference type="InterPro" id="IPR029062">
    <property type="entry name" value="Class_I_gatase-like"/>
</dbReference>
<dbReference type="InterPro" id="IPR006311">
    <property type="entry name" value="TAT_signal"/>
</dbReference>
<dbReference type="EC" id="3.4.15.6" evidence="4"/>
<dbReference type="GO" id="GO:0008236">
    <property type="term" value="F:serine-type peptidase activity"/>
    <property type="evidence" value="ECO:0007669"/>
    <property type="project" value="UniProtKB-KW"/>
</dbReference>
<keyword evidence="8" id="KW-0720">Serine protease</keyword>
<dbReference type="PANTHER" id="PTHR36175:SF1">
    <property type="entry name" value="CYANOPHYCINASE"/>
    <property type="match status" value="1"/>
</dbReference>
<evidence type="ECO:0000313" key="10">
    <source>
        <dbReference type="EMBL" id="TYC58350.1"/>
    </source>
</evidence>
<comment type="catalytic activity">
    <reaction evidence="1">
        <text>[L-4-(L-arginin-2-N-yl)aspartate](n) + H2O = [L-4-(L-arginin-2-N-yl)aspartate](n-1) + L-4-(L-arginin-2-N-yl)aspartate</text>
        <dbReference type="Rhea" id="RHEA:12845"/>
        <dbReference type="Rhea" id="RHEA-COMP:13728"/>
        <dbReference type="Rhea" id="RHEA-COMP:13734"/>
        <dbReference type="ChEBI" id="CHEBI:15377"/>
        <dbReference type="ChEBI" id="CHEBI:137986"/>
        <dbReference type="ChEBI" id="CHEBI:137991"/>
        <dbReference type="EC" id="3.4.15.6"/>
    </reaction>
</comment>
<dbReference type="PROSITE" id="PS51318">
    <property type="entry name" value="TAT"/>
    <property type="match status" value="1"/>
</dbReference>
<keyword evidence="6" id="KW-0645">Protease</keyword>
<dbReference type="PIRSF" id="PIRSF032067">
    <property type="entry name" value="Cyanophycinase"/>
    <property type="match status" value="1"/>
</dbReference>
<proteinExistence type="inferred from homology"/>
<keyword evidence="7" id="KW-0378">Hydrolase</keyword>
<dbReference type="Gene3D" id="3.40.50.880">
    <property type="match status" value="1"/>
</dbReference>
<comment type="function">
    <text evidence="2">Exopeptidase that catalyzes the hydrolytic cleavage of multi-L-arginyl-poly-L-aspartic acid (cyanophycin; a water-insoluble reserve polymer) into aspartate-arginine dipeptides.</text>
</comment>
<dbReference type="OrthoDB" id="9799980at2"/>
<evidence type="ECO:0000256" key="8">
    <source>
        <dbReference type="ARBA" id="ARBA00022825"/>
    </source>
</evidence>
<evidence type="ECO:0000256" key="2">
    <source>
        <dbReference type="ARBA" id="ARBA00002039"/>
    </source>
</evidence>
<evidence type="ECO:0000256" key="1">
    <source>
        <dbReference type="ARBA" id="ARBA00001092"/>
    </source>
</evidence>
<comment type="similarity">
    <text evidence="3">Belongs to the peptidase S51 family.</text>
</comment>
<accession>A0A6C2CWA2</accession>
<dbReference type="Proteomes" id="UP000389128">
    <property type="component" value="Unassembled WGS sequence"/>
</dbReference>
<keyword evidence="9" id="KW-0732">Signal</keyword>
<dbReference type="EMBL" id="SDKK01000009">
    <property type="protein sequence ID" value="TYC58350.1"/>
    <property type="molecule type" value="Genomic_DNA"/>
</dbReference>
<sequence length="342" mass="36360">MHKLIRRSAVQGAQALILALALAGSGPASAGSKPPYEYYVVGNPADASPAQLPREPSVLLMGGGPDVDAAFPWMITRGGGGDFVVIRARGTDAYNPYIYAMGGVDSVETLIIPSIEAANDPFVIDRINKAEALFIAGGDQSDYINYWKGTGVEQALQGLIARNVPIGGTSAGLAVMGQFDFAAFNGSAYSDDALANPYYKRMTLDRTFLTAPGLGYVITEAHLDTRDRMGRLVAFMARIVQDGWSGMARGIGVDVETALAVEGSSVTRLGTGSAYFLQSTGLPQVCQPRTPLTYRNLGVQRLSGNGRFDLQNWRGYNDATTNYTLSAESGILYSTQPGGSIY</sequence>
<dbReference type="AlphaFoldDB" id="A0A6C2CWA2"/>
<evidence type="ECO:0000256" key="3">
    <source>
        <dbReference type="ARBA" id="ARBA00006534"/>
    </source>
</evidence>
<feature type="chain" id="PRO_5025563258" description="Cyanophycinase" evidence="9">
    <location>
        <begin position="31"/>
        <end position="342"/>
    </location>
</feature>
<evidence type="ECO:0000256" key="6">
    <source>
        <dbReference type="ARBA" id="ARBA00022670"/>
    </source>
</evidence>
<comment type="caution">
    <text evidence="10">The sequence shown here is derived from an EMBL/GenBank/DDBJ whole genome shotgun (WGS) entry which is preliminary data.</text>
</comment>
<dbReference type="InterPro" id="IPR005320">
    <property type="entry name" value="Peptidase_S51"/>
</dbReference>
<name>A0A6C2CWA2_9RHOO</name>
<dbReference type="GO" id="GO:0008241">
    <property type="term" value="F:peptidyl-dipeptidase activity"/>
    <property type="evidence" value="ECO:0007669"/>
    <property type="project" value="UniProtKB-EC"/>
</dbReference>
<dbReference type="GO" id="GO:0006508">
    <property type="term" value="P:proteolysis"/>
    <property type="evidence" value="ECO:0007669"/>
    <property type="project" value="UniProtKB-KW"/>
</dbReference>
<dbReference type="PANTHER" id="PTHR36175">
    <property type="entry name" value="CYANOPHYCINASE"/>
    <property type="match status" value="1"/>
</dbReference>
<evidence type="ECO:0000256" key="7">
    <source>
        <dbReference type="ARBA" id="ARBA00022801"/>
    </source>
</evidence>
<dbReference type="InterPro" id="IPR011811">
    <property type="entry name" value="Peptidase_S51_cyanophycinase"/>
</dbReference>
<gene>
    <name evidence="10" type="ORF">ETQ85_10690</name>
</gene>
<reference evidence="10 11" key="1">
    <citation type="submission" date="2019-01" db="EMBL/GenBank/DDBJ databases">
        <title>Zoogloea oleivorans genome sequencing and assembly.</title>
        <authorList>
            <person name="Tancsics A."/>
            <person name="Farkas M."/>
            <person name="Kriszt B."/>
            <person name="Maroti G."/>
            <person name="Horvath B."/>
        </authorList>
    </citation>
    <scope>NUCLEOTIDE SEQUENCE [LARGE SCALE GENOMIC DNA]</scope>
    <source>
        <strain evidence="10 11">Buc</strain>
    </source>
</reference>
<dbReference type="Pfam" id="PF03575">
    <property type="entry name" value="Peptidase_S51"/>
    <property type="match status" value="1"/>
</dbReference>
<dbReference type="RefSeq" id="WP_148579051.1">
    <property type="nucleotide sequence ID" value="NZ_SDKK01000009.1"/>
</dbReference>
<evidence type="ECO:0000256" key="9">
    <source>
        <dbReference type="SAM" id="SignalP"/>
    </source>
</evidence>